<feature type="compositionally biased region" description="Low complexity" evidence="1">
    <location>
        <begin position="285"/>
        <end position="307"/>
    </location>
</feature>
<evidence type="ECO:0000313" key="4">
    <source>
        <dbReference type="Proteomes" id="UP001189429"/>
    </source>
</evidence>
<accession>A0ABN9YC08</accession>
<dbReference type="Proteomes" id="UP001189429">
    <property type="component" value="Unassembled WGS sequence"/>
</dbReference>
<name>A0ABN9YC08_9DINO</name>
<dbReference type="InterPro" id="IPR000421">
    <property type="entry name" value="FA58C"/>
</dbReference>
<evidence type="ECO:0000313" key="3">
    <source>
        <dbReference type="EMBL" id="CAK0909671.1"/>
    </source>
</evidence>
<organism evidence="3 4">
    <name type="scientific">Prorocentrum cordatum</name>
    <dbReference type="NCBI Taxonomy" id="2364126"/>
    <lineage>
        <taxon>Eukaryota</taxon>
        <taxon>Sar</taxon>
        <taxon>Alveolata</taxon>
        <taxon>Dinophyceae</taxon>
        <taxon>Prorocentrales</taxon>
        <taxon>Prorocentraceae</taxon>
        <taxon>Prorocentrum</taxon>
    </lineage>
</organism>
<evidence type="ECO:0000256" key="1">
    <source>
        <dbReference type="SAM" id="MobiDB-lite"/>
    </source>
</evidence>
<gene>
    <name evidence="3" type="ORF">PCOR1329_LOCUS84026</name>
</gene>
<dbReference type="EMBL" id="CAUYUJ010022238">
    <property type="protein sequence ID" value="CAK0909671.1"/>
    <property type="molecule type" value="Genomic_DNA"/>
</dbReference>
<keyword evidence="4" id="KW-1185">Reference proteome</keyword>
<sequence>MPSPPALSWPPPSARARASGDEAGPGAEWSSTGSEGEAPAGAGGPPLPPAGREGREEAPAGGGAPPPEGCPEDGAGPREEGCPEAEADWPAGEQQAGDEWGVNLALGCPAEASSAAAEDRAVEKPGDCQAACAVDGSPDTRWVSEPEDEQWIYVDLGAERAVLRVDVRWEFACCETYTVNGSLDLEEWTPLAEEPGREGWVSTALPPDTWARWVSIYCSRRTTERGFSIQCWASTRPPCRSPPTSPRSQRRPRSTRQQTEPSPPPPRAAIPSRRSPRRRLRSTRSPRVWPKSSSGSSCTRSGGSCTVPSPPARRRVRGRSGCCSRPVRTWSPPATSSRQCETLEHCTTPRSPGSRSRQTGSVWQPRRARRRAAGCRPPPPRRWSPQSSCG</sequence>
<feature type="compositionally biased region" description="Polar residues" evidence="1">
    <location>
        <begin position="348"/>
        <end position="362"/>
    </location>
</feature>
<comment type="caution">
    <text evidence="3">The sequence shown here is derived from an EMBL/GenBank/DDBJ whole genome shotgun (WGS) entry which is preliminary data.</text>
</comment>
<proteinExistence type="predicted"/>
<feature type="compositionally biased region" description="Pro residues" evidence="1">
    <location>
        <begin position="1"/>
        <end position="13"/>
    </location>
</feature>
<feature type="region of interest" description="Disordered" evidence="1">
    <location>
        <begin position="236"/>
        <end position="390"/>
    </location>
</feature>
<protein>
    <recommendedName>
        <fullName evidence="2">F5/8 type C domain-containing protein</fullName>
    </recommendedName>
</protein>
<feature type="non-terminal residue" evidence="3">
    <location>
        <position position="390"/>
    </location>
</feature>
<dbReference type="InterPro" id="IPR008979">
    <property type="entry name" value="Galactose-bd-like_sf"/>
</dbReference>
<feature type="domain" description="F5/8 type C" evidence="2">
    <location>
        <begin position="97"/>
        <end position="194"/>
    </location>
</feature>
<dbReference type="PROSITE" id="PS50022">
    <property type="entry name" value="FA58C_3"/>
    <property type="match status" value="1"/>
</dbReference>
<feature type="region of interest" description="Disordered" evidence="1">
    <location>
        <begin position="1"/>
        <end position="94"/>
    </location>
</feature>
<dbReference type="SUPFAM" id="SSF49785">
    <property type="entry name" value="Galactose-binding domain-like"/>
    <property type="match status" value="1"/>
</dbReference>
<dbReference type="Gene3D" id="2.60.120.260">
    <property type="entry name" value="Galactose-binding domain-like"/>
    <property type="match status" value="1"/>
</dbReference>
<reference evidence="3" key="1">
    <citation type="submission" date="2023-10" db="EMBL/GenBank/DDBJ databases">
        <authorList>
            <person name="Chen Y."/>
            <person name="Shah S."/>
            <person name="Dougan E. K."/>
            <person name="Thang M."/>
            <person name="Chan C."/>
        </authorList>
    </citation>
    <scope>NUCLEOTIDE SEQUENCE [LARGE SCALE GENOMIC DNA]</scope>
</reference>
<dbReference type="Pfam" id="PF00754">
    <property type="entry name" value="F5_F8_type_C"/>
    <property type="match status" value="1"/>
</dbReference>
<feature type="compositionally biased region" description="Basic residues" evidence="1">
    <location>
        <begin position="274"/>
        <end position="284"/>
    </location>
</feature>
<evidence type="ECO:0000259" key="2">
    <source>
        <dbReference type="PROSITE" id="PS50022"/>
    </source>
</evidence>